<dbReference type="InterPro" id="IPR013767">
    <property type="entry name" value="PAS_fold"/>
</dbReference>
<dbReference type="InterPro" id="IPR003660">
    <property type="entry name" value="HAMP_dom"/>
</dbReference>
<sequence length="669" mass="76146">MRNNWMNSLSLNQRLYLPLVFFVVVLFIVFQTLSSYKYIESEKQNLVNRITILSTGIGTNLTAAIQFDDATTGQEILSAFSADPMIVSVSVLTENNVVFAGFNNTDNRHIPTNDAEEIMVKTRGYVFSNQYLYMQIPIYIENTELAKMRIVVSLDRLHALKSSQIEISLYLLVILILFSSFVIRRLRHWMISPIRQLNDAMINVIHFNQTEIVQHQASSKDEISELIDCFNTMIIKLNQRELKIKQTISQLEYEKEFADDVISTVQHALLVVDHSGHIILANDSSSKLFHDSPQLLRSQHICDVIKPIDLENFQYQLEQTLQGNKQFSHDLVKTVGTKGTAIYQVVSHPLQHKNQTLFTLEDVTERSVAERQQQLAAKIFENSREAILLLNSQGHIEMVNRAFCELIGQEHGTIIGKYYRSVLIETETLLMRKEILMSLSLDQQWQGECSFFNRKRGVKTPLHLKINQLIDTESNESQIVVLASDISSVKEAQRLAYIAQHDALTHLPNREFLHHYLVEALTFPRSDVMAVLFIDLDGFKFVNDSYGHDIGDKVLQIVAKKLMMSVRQNDIVTRLAGDEFVAVLNPVKSREPILNIGERIINSLSQPINIKGHSINIGASIGCYYIEPEDVTGIDSVLHCADMAMYQSKMQGKGRITEFNQLKAVSSAE</sequence>
<feature type="transmembrane region" description="Helical" evidence="1">
    <location>
        <begin position="167"/>
        <end position="186"/>
    </location>
</feature>
<name>A0A2S7VKG3_PHOAN</name>
<proteinExistence type="predicted"/>
<evidence type="ECO:0000259" key="3">
    <source>
        <dbReference type="PROSITE" id="PS50885"/>
    </source>
</evidence>
<dbReference type="RefSeq" id="WP_105061976.1">
    <property type="nucleotide sequence ID" value="NZ_MSCJ01000003.1"/>
</dbReference>
<dbReference type="PANTHER" id="PTHR44757:SF2">
    <property type="entry name" value="BIOFILM ARCHITECTURE MAINTENANCE PROTEIN MBAA"/>
    <property type="match status" value="1"/>
</dbReference>
<dbReference type="SUPFAM" id="SSF55073">
    <property type="entry name" value="Nucleotide cyclase"/>
    <property type="match status" value="1"/>
</dbReference>
<dbReference type="OrthoDB" id="9812260at2"/>
<dbReference type="GO" id="GO:0016020">
    <property type="term" value="C:membrane"/>
    <property type="evidence" value="ECO:0007669"/>
    <property type="project" value="InterPro"/>
</dbReference>
<dbReference type="AlphaFoldDB" id="A0A2S7VKG3"/>
<keyword evidence="1" id="KW-0472">Membrane</keyword>
<dbReference type="InterPro" id="IPR013656">
    <property type="entry name" value="PAS_4"/>
</dbReference>
<dbReference type="InterPro" id="IPR029787">
    <property type="entry name" value="Nucleotide_cyclase"/>
</dbReference>
<comment type="caution">
    <text evidence="5">The sequence shown here is derived from an EMBL/GenBank/DDBJ whole genome shotgun (WGS) entry which is preliminary data.</text>
</comment>
<dbReference type="EMBL" id="MSCJ01000003">
    <property type="protein sequence ID" value="PQJ62150.1"/>
    <property type="molecule type" value="Genomic_DNA"/>
</dbReference>
<dbReference type="GO" id="GO:0007165">
    <property type="term" value="P:signal transduction"/>
    <property type="evidence" value="ECO:0007669"/>
    <property type="project" value="InterPro"/>
</dbReference>
<evidence type="ECO:0000256" key="1">
    <source>
        <dbReference type="SAM" id="Phobius"/>
    </source>
</evidence>
<dbReference type="Pfam" id="PF00989">
    <property type="entry name" value="PAS"/>
    <property type="match status" value="1"/>
</dbReference>
<dbReference type="CDD" id="cd01949">
    <property type="entry name" value="GGDEF"/>
    <property type="match status" value="1"/>
</dbReference>
<feature type="domain" description="PAS" evidence="2">
    <location>
        <begin position="372"/>
        <end position="444"/>
    </location>
</feature>
<dbReference type="InterPro" id="IPR000014">
    <property type="entry name" value="PAS"/>
</dbReference>
<feature type="domain" description="PAS" evidence="2">
    <location>
        <begin position="254"/>
        <end position="324"/>
    </location>
</feature>
<evidence type="ECO:0000259" key="4">
    <source>
        <dbReference type="PROSITE" id="PS50887"/>
    </source>
</evidence>
<dbReference type="NCBIfam" id="TIGR00229">
    <property type="entry name" value="sensory_box"/>
    <property type="match status" value="2"/>
</dbReference>
<dbReference type="PROSITE" id="PS50887">
    <property type="entry name" value="GGDEF"/>
    <property type="match status" value="1"/>
</dbReference>
<keyword evidence="1" id="KW-0812">Transmembrane</keyword>
<dbReference type="Gene3D" id="3.30.70.270">
    <property type="match status" value="1"/>
</dbReference>
<dbReference type="PROSITE" id="PS50112">
    <property type="entry name" value="PAS"/>
    <property type="match status" value="2"/>
</dbReference>
<dbReference type="Pfam" id="PF08448">
    <property type="entry name" value="PAS_4"/>
    <property type="match status" value="1"/>
</dbReference>
<dbReference type="Gene3D" id="3.30.450.20">
    <property type="entry name" value="PAS domain"/>
    <property type="match status" value="2"/>
</dbReference>
<protein>
    <submittedName>
        <fullName evidence="5">Sensor domain-containing diguanylate cyclase</fullName>
    </submittedName>
</protein>
<dbReference type="CDD" id="cd00130">
    <property type="entry name" value="PAS"/>
    <property type="match status" value="2"/>
</dbReference>
<dbReference type="Gene3D" id="6.10.340.10">
    <property type="match status" value="1"/>
</dbReference>
<dbReference type="Pfam" id="PF00990">
    <property type="entry name" value="GGDEF"/>
    <property type="match status" value="1"/>
</dbReference>
<dbReference type="GO" id="GO:0006355">
    <property type="term" value="P:regulation of DNA-templated transcription"/>
    <property type="evidence" value="ECO:0007669"/>
    <property type="project" value="InterPro"/>
</dbReference>
<feature type="domain" description="GGDEF" evidence="4">
    <location>
        <begin position="527"/>
        <end position="661"/>
    </location>
</feature>
<keyword evidence="1" id="KW-1133">Transmembrane helix</keyword>
<dbReference type="SMART" id="SM00267">
    <property type="entry name" value="GGDEF"/>
    <property type="match status" value="1"/>
</dbReference>
<evidence type="ECO:0000313" key="5">
    <source>
        <dbReference type="EMBL" id="PQJ62150.1"/>
    </source>
</evidence>
<gene>
    <name evidence="5" type="ORF">BTO08_18055</name>
</gene>
<dbReference type="InterPro" id="IPR000160">
    <property type="entry name" value="GGDEF_dom"/>
</dbReference>
<dbReference type="InterPro" id="IPR043128">
    <property type="entry name" value="Rev_trsase/Diguanyl_cyclase"/>
</dbReference>
<feature type="transmembrane region" description="Helical" evidence="1">
    <location>
        <begin position="15"/>
        <end position="33"/>
    </location>
</feature>
<reference evidence="5 6" key="1">
    <citation type="submission" date="2016-12" db="EMBL/GenBank/DDBJ databases">
        <title>Diversity of luminous bacteria.</title>
        <authorList>
            <person name="Yoshizawa S."/>
            <person name="Kogure K."/>
        </authorList>
    </citation>
    <scope>NUCLEOTIDE SEQUENCE [LARGE SCALE GENOMIC DNA]</scope>
    <source>
        <strain evidence="5 6">LC1-200</strain>
    </source>
</reference>
<dbReference type="PANTHER" id="PTHR44757">
    <property type="entry name" value="DIGUANYLATE CYCLASE DGCP"/>
    <property type="match status" value="1"/>
</dbReference>
<dbReference type="SUPFAM" id="SSF55785">
    <property type="entry name" value="PYP-like sensor domain (PAS domain)"/>
    <property type="match status" value="2"/>
</dbReference>
<dbReference type="NCBIfam" id="TIGR00254">
    <property type="entry name" value="GGDEF"/>
    <property type="match status" value="1"/>
</dbReference>
<dbReference type="InterPro" id="IPR035965">
    <property type="entry name" value="PAS-like_dom_sf"/>
</dbReference>
<dbReference type="CDD" id="cd06225">
    <property type="entry name" value="HAMP"/>
    <property type="match status" value="1"/>
</dbReference>
<organism evidence="5 6">
    <name type="scientific">Photobacterium angustum</name>
    <dbReference type="NCBI Taxonomy" id="661"/>
    <lineage>
        <taxon>Bacteria</taxon>
        <taxon>Pseudomonadati</taxon>
        <taxon>Pseudomonadota</taxon>
        <taxon>Gammaproteobacteria</taxon>
        <taxon>Vibrionales</taxon>
        <taxon>Vibrionaceae</taxon>
        <taxon>Photobacterium</taxon>
    </lineage>
</organism>
<dbReference type="SMART" id="SM00091">
    <property type="entry name" value="PAS"/>
    <property type="match status" value="2"/>
</dbReference>
<evidence type="ECO:0000313" key="6">
    <source>
        <dbReference type="Proteomes" id="UP000238730"/>
    </source>
</evidence>
<dbReference type="InterPro" id="IPR052155">
    <property type="entry name" value="Biofilm_reg_signaling"/>
</dbReference>
<evidence type="ECO:0000259" key="2">
    <source>
        <dbReference type="PROSITE" id="PS50112"/>
    </source>
</evidence>
<dbReference type="PROSITE" id="PS50885">
    <property type="entry name" value="HAMP"/>
    <property type="match status" value="1"/>
</dbReference>
<dbReference type="InterPro" id="IPR033417">
    <property type="entry name" value="CHASE8"/>
</dbReference>
<accession>A0A2S7VKG3</accession>
<feature type="domain" description="HAMP" evidence="3">
    <location>
        <begin position="188"/>
        <end position="242"/>
    </location>
</feature>
<dbReference type="Pfam" id="PF17152">
    <property type="entry name" value="CHASE8"/>
    <property type="match status" value="1"/>
</dbReference>
<dbReference type="Proteomes" id="UP000238730">
    <property type="component" value="Unassembled WGS sequence"/>
</dbReference>